<evidence type="ECO:0000313" key="3">
    <source>
        <dbReference type="Proteomes" id="UP000265520"/>
    </source>
</evidence>
<name>A0A392TW66_9FABA</name>
<sequence length="59" mass="6662">SDLKCYAEIQWWRQSQQSAGTRHEALPSDHRVIFASGTHNMGDENHGNPMADACRPSHE</sequence>
<proteinExistence type="predicted"/>
<feature type="non-terminal residue" evidence="2">
    <location>
        <position position="59"/>
    </location>
</feature>
<reference evidence="2 3" key="1">
    <citation type="journal article" date="2018" name="Front. Plant Sci.">
        <title>Red Clover (Trifolium pratense) and Zigzag Clover (T. medium) - A Picture of Genomic Similarities and Differences.</title>
        <authorList>
            <person name="Dluhosova J."/>
            <person name="Istvanek J."/>
            <person name="Nedelnik J."/>
            <person name="Repkova J."/>
        </authorList>
    </citation>
    <scope>NUCLEOTIDE SEQUENCE [LARGE SCALE GENOMIC DNA]</scope>
    <source>
        <strain evidence="3">cv. 10/8</strain>
        <tissue evidence="2">Leaf</tissue>
    </source>
</reference>
<dbReference type="Proteomes" id="UP000265520">
    <property type="component" value="Unassembled WGS sequence"/>
</dbReference>
<evidence type="ECO:0000313" key="2">
    <source>
        <dbReference type="EMBL" id="MCI65199.1"/>
    </source>
</evidence>
<evidence type="ECO:0000256" key="1">
    <source>
        <dbReference type="SAM" id="MobiDB-lite"/>
    </source>
</evidence>
<comment type="caution">
    <text evidence="2">The sequence shown here is derived from an EMBL/GenBank/DDBJ whole genome shotgun (WGS) entry which is preliminary data.</text>
</comment>
<feature type="non-terminal residue" evidence="2">
    <location>
        <position position="1"/>
    </location>
</feature>
<dbReference type="AlphaFoldDB" id="A0A392TW66"/>
<dbReference type="EMBL" id="LXQA010671409">
    <property type="protein sequence ID" value="MCI65199.1"/>
    <property type="molecule type" value="Genomic_DNA"/>
</dbReference>
<keyword evidence="3" id="KW-1185">Reference proteome</keyword>
<protein>
    <submittedName>
        <fullName evidence="2">Uncharacterized protein</fullName>
    </submittedName>
</protein>
<organism evidence="2 3">
    <name type="scientific">Trifolium medium</name>
    <dbReference type="NCBI Taxonomy" id="97028"/>
    <lineage>
        <taxon>Eukaryota</taxon>
        <taxon>Viridiplantae</taxon>
        <taxon>Streptophyta</taxon>
        <taxon>Embryophyta</taxon>
        <taxon>Tracheophyta</taxon>
        <taxon>Spermatophyta</taxon>
        <taxon>Magnoliopsida</taxon>
        <taxon>eudicotyledons</taxon>
        <taxon>Gunneridae</taxon>
        <taxon>Pentapetalae</taxon>
        <taxon>rosids</taxon>
        <taxon>fabids</taxon>
        <taxon>Fabales</taxon>
        <taxon>Fabaceae</taxon>
        <taxon>Papilionoideae</taxon>
        <taxon>50 kb inversion clade</taxon>
        <taxon>NPAAA clade</taxon>
        <taxon>Hologalegina</taxon>
        <taxon>IRL clade</taxon>
        <taxon>Trifolieae</taxon>
        <taxon>Trifolium</taxon>
    </lineage>
</organism>
<feature type="region of interest" description="Disordered" evidence="1">
    <location>
        <begin position="36"/>
        <end position="59"/>
    </location>
</feature>
<accession>A0A392TW66</accession>